<reference evidence="3" key="3">
    <citation type="submission" date="2022-06" db="UniProtKB">
        <authorList>
            <consortium name="EnsemblMetazoa"/>
        </authorList>
    </citation>
    <scope>IDENTIFICATION</scope>
</reference>
<dbReference type="InterPro" id="IPR011417">
    <property type="entry name" value="ANTH_dom"/>
</dbReference>
<keyword evidence="4" id="KW-1185">Reference proteome</keyword>
<dbReference type="SUPFAM" id="SSF48464">
    <property type="entry name" value="ENTH/VHS domain"/>
    <property type="match status" value="1"/>
</dbReference>
<dbReference type="GO" id="GO:0030136">
    <property type="term" value="C:clathrin-coated vesicle"/>
    <property type="evidence" value="ECO:0007669"/>
    <property type="project" value="TreeGrafter"/>
</dbReference>
<organism evidence="2">
    <name type="scientific">Sarcoptes scabiei</name>
    <name type="common">Itch mite</name>
    <name type="synonym">Acarus scabiei</name>
    <dbReference type="NCBI Taxonomy" id="52283"/>
    <lineage>
        <taxon>Eukaryota</taxon>
        <taxon>Metazoa</taxon>
        <taxon>Ecdysozoa</taxon>
        <taxon>Arthropoda</taxon>
        <taxon>Chelicerata</taxon>
        <taxon>Arachnida</taxon>
        <taxon>Acari</taxon>
        <taxon>Acariformes</taxon>
        <taxon>Sarcoptiformes</taxon>
        <taxon>Astigmata</taxon>
        <taxon>Psoroptidia</taxon>
        <taxon>Sarcoptoidea</taxon>
        <taxon>Sarcoptidae</taxon>
        <taxon>Sarcoptinae</taxon>
        <taxon>Sarcoptes</taxon>
    </lineage>
</organism>
<accession>A0A834RDW1</accession>
<dbReference type="Proteomes" id="UP000070412">
    <property type="component" value="Unassembled WGS sequence"/>
</dbReference>
<dbReference type="InterPro" id="IPR008942">
    <property type="entry name" value="ENTH_VHS"/>
</dbReference>
<dbReference type="GO" id="GO:0051015">
    <property type="term" value="F:actin filament binding"/>
    <property type="evidence" value="ECO:0007669"/>
    <property type="project" value="TreeGrafter"/>
</dbReference>
<dbReference type="Pfam" id="PF07651">
    <property type="entry name" value="ANTH"/>
    <property type="match status" value="1"/>
</dbReference>
<dbReference type="GO" id="GO:0048268">
    <property type="term" value="P:clathrin coat assembly"/>
    <property type="evidence" value="ECO:0007669"/>
    <property type="project" value="TreeGrafter"/>
</dbReference>
<dbReference type="GO" id="GO:0032051">
    <property type="term" value="F:clathrin light chain binding"/>
    <property type="evidence" value="ECO:0007669"/>
    <property type="project" value="TreeGrafter"/>
</dbReference>
<dbReference type="PANTHER" id="PTHR10407:SF15">
    <property type="entry name" value="HUNTINGTIN INTERACTING PROTEIN 1"/>
    <property type="match status" value="1"/>
</dbReference>
<dbReference type="AlphaFoldDB" id="A0A834RDW1"/>
<reference evidence="2" key="2">
    <citation type="submission" date="2020-01" db="EMBL/GenBank/DDBJ databases">
        <authorList>
            <person name="Korhonen P.K.K."/>
            <person name="Guangxu M.G."/>
            <person name="Wang T.W."/>
            <person name="Stroehlein A.J.S."/>
            <person name="Young N.D."/>
            <person name="Ang C.-S.A."/>
            <person name="Fernando D.W.F."/>
            <person name="Lu H.L."/>
            <person name="Taylor S.T."/>
            <person name="Ehtesham M.E.M."/>
            <person name="Najaraj S.H.N."/>
            <person name="Harsha G.H.G."/>
            <person name="Madugundu A.M."/>
            <person name="Renuse S.R."/>
            <person name="Holt D.H."/>
            <person name="Pandey A.P."/>
            <person name="Papenfuss A.P."/>
            <person name="Gasser R.B.G."/>
            <person name="Fischer K.F."/>
        </authorList>
    </citation>
    <scope>NUCLEOTIDE SEQUENCE</scope>
    <source>
        <strain evidence="2">SSS_KF_BRIS2020</strain>
    </source>
</reference>
<feature type="domain" description="AP180 N-terminal homology (ANTH)" evidence="1">
    <location>
        <begin position="142"/>
        <end position="360"/>
    </location>
</feature>
<dbReference type="GO" id="GO:0007015">
    <property type="term" value="P:actin filament organization"/>
    <property type="evidence" value="ECO:0007669"/>
    <property type="project" value="TreeGrafter"/>
</dbReference>
<dbReference type="GO" id="GO:0030864">
    <property type="term" value="C:cortical actin cytoskeleton"/>
    <property type="evidence" value="ECO:0007669"/>
    <property type="project" value="TreeGrafter"/>
</dbReference>
<dbReference type="PANTHER" id="PTHR10407">
    <property type="entry name" value="HUNTINGTIN INTERACTING PROTEIN 1"/>
    <property type="match status" value="1"/>
</dbReference>
<dbReference type="EMBL" id="WVUK01000055">
    <property type="protein sequence ID" value="KAF7493776.1"/>
    <property type="molecule type" value="Genomic_DNA"/>
</dbReference>
<dbReference type="GO" id="GO:0043325">
    <property type="term" value="F:phosphatidylinositol-3,4-bisphosphate binding"/>
    <property type="evidence" value="ECO:0007669"/>
    <property type="project" value="TreeGrafter"/>
</dbReference>
<evidence type="ECO:0000313" key="2">
    <source>
        <dbReference type="EMBL" id="KAF7493776.1"/>
    </source>
</evidence>
<dbReference type="GO" id="GO:0080025">
    <property type="term" value="F:phosphatidylinositol-3,5-bisphosphate binding"/>
    <property type="evidence" value="ECO:0007669"/>
    <property type="project" value="TreeGrafter"/>
</dbReference>
<evidence type="ECO:0000313" key="4">
    <source>
        <dbReference type="Proteomes" id="UP000070412"/>
    </source>
</evidence>
<dbReference type="GO" id="GO:0006897">
    <property type="term" value="P:endocytosis"/>
    <property type="evidence" value="ECO:0007669"/>
    <property type="project" value="InterPro"/>
</dbReference>
<dbReference type="GO" id="GO:0035615">
    <property type="term" value="F:clathrin adaptor activity"/>
    <property type="evidence" value="ECO:0007669"/>
    <property type="project" value="TreeGrafter"/>
</dbReference>
<dbReference type="InterPro" id="IPR030224">
    <property type="entry name" value="Sla2_fam"/>
</dbReference>
<dbReference type="OrthoDB" id="8178130at2759"/>
<name>A0A834RDW1_SARSC</name>
<protein>
    <recommendedName>
        <fullName evidence="1">AP180 N-terminal homology (ANTH) domain-containing protein</fullName>
    </recommendedName>
</protein>
<proteinExistence type="predicted"/>
<evidence type="ECO:0000259" key="1">
    <source>
        <dbReference type="Pfam" id="PF07651"/>
    </source>
</evidence>
<evidence type="ECO:0000313" key="3">
    <source>
        <dbReference type="EnsemblMetazoa" id="KAF7493776.1"/>
    </source>
</evidence>
<reference evidence="4" key="1">
    <citation type="journal article" date="2020" name="PLoS Negl. Trop. Dis.">
        <title>High-quality nuclear genome for Sarcoptes scabiei-A critical resource for a neglected parasite.</title>
        <authorList>
            <person name="Korhonen P.K."/>
            <person name="Gasser R.B."/>
            <person name="Ma G."/>
            <person name="Wang T."/>
            <person name="Stroehlein A.J."/>
            <person name="Young N.D."/>
            <person name="Ang C.S."/>
            <person name="Fernando D.D."/>
            <person name="Lu H.C."/>
            <person name="Taylor S."/>
            <person name="Reynolds S.L."/>
            <person name="Mofiz E."/>
            <person name="Najaraj S.H."/>
            <person name="Gowda H."/>
            <person name="Madugundu A."/>
            <person name="Renuse S."/>
            <person name="Holt D."/>
            <person name="Pandey A."/>
            <person name="Papenfuss A.T."/>
            <person name="Fischer K."/>
        </authorList>
    </citation>
    <scope>NUCLEOTIDE SEQUENCE [LARGE SCALE GENOMIC DNA]</scope>
</reference>
<sequence>MIEDQLRSILGPKSLSLNSIRQWTSVLKESINGIKPYKIDKRIRKRQPSAGSPSKKDGVHELLFDPKHSNLSHNEILASKESLRKLKFNSIMIKILIENKWSISYDFFSIIIDYLNKTNSNDIYWTFIRTELYNKIDSNLDCHLICWKLLLLLHFLTRYGNKSFLTSCTKHQRVLLEISTVKTCTHPKCCFFARLNPLYFDLLWTKIEFLLEHQSIRGDLVVNDSNLNEFAQSSDTVLISLCENLLENMQKLLRFQSEVLLIEENKESQQLDQLLLDPIKICLVEADNLYSILYAVMNRISTRASLESQFNELNRKFRLQFKQLRLFYKNSKSRASLNDCLQIPELIDEPPEFLRFFEQSENLLH</sequence>
<dbReference type="EnsemblMetazoa" id="SSS_6931s_mrna">
    <property type="protein sequence ID" value="KAF7493776.1"/>
    <property type="gene ID" value="SSS_6931"/>
</dbReference>
<gene>
    <name evidence="2" type="ORF">SSS_6931</name>
</gene>